<dbReference type="GO" id="GO:0008713">
    <property type="term" value="F:ADP-heptose-lipopolysaccharide heptosyltransferase activity"/>
    <property type="evidence" value="ECO:0007669"/>
    <property type="project" value="TreeGrafter"/>
</dbReference>
<dbReference type="SUPFAM" id="SSF53756">
    <property type="entry name" value="UDP-Glycosyltransferase/glycogen phosphorylase"/>
    <property type="match status" value="1"/>
</dbReference>
<evidence type="ECO:0000313" key="3">
    <source>
        <dbReference type="EMBL" id="XCH10516.1"/>
    </source>
</evidence>
<evidence type="ECO:0000256" key="2">
    <source>
        <dbReference type="ARBA" id="ARBA00022679"/>
    </source>
</evidence>
<dbReference type="EC" id="2.4.-.-" evidence="3"/>
<keyword evidence="1 3" id="KW-0328">Glycosyltransferase</keyword>
<dbReference type="GO" id="GO:0009244">
    <property type="term" value="P:lipopolysaccharide core region biosynthetic process"/>
    <property type="evidence" value="ECO:0007669"/>
    <property type="project" value="TreeGrafter"/>
</dbReference>
<dbReference type="PANTHER" id="PTHR30160">
    <property type="entry name" value="TETRAACYLDISACCHARIDE 4'-KINASE-RELATED"/>
    <property type="match status" value="1"/>
</dbReference>
<protein>
    <submittedName>
        <fullName evidence="3">Glycosyltransferase family 9 protein</fullName>
        <ecNumber evidence="3">2.4.-.-</ecNumber>
    </submittedName>
</protein>
<dbReference type="AlphaFoldDB" id="A0AAU8ELJ8"/>
<dbReference type="CDD" id="cd03789">
    <property type="entry name" value="GT9_LPS_heptosyltransferase"/>
    <property type="match status" value="1"/>
</dbReference>
<reference evidence="3" key="1">
    <citation type="submission" date="2024-06" db="EMBL/GenBank/DDBJ databases">
        <title>Biodegradation of dimethachlon by Arthrobacter sp. K5: mechanistic insights and ecological implications.</title>
        <authorList>
            <person name="Hu S."/>
            <person name="Lu P."/>
        </authorList>
    </citation>
    <scope>NUCLEOTIDE SEQUENCE</scope>
    <source>
        <strain evidence="3">K5</strain>
    </source>
</reference>
<dbReference type="InterPro" id="IPR051199">
    <property type="entry name" value="LPS_LOS_Heptosyltrfase"/>
</dbReference>
<dbReference type="EMBL" id="CP159279">
    <property type="protein sequence ID" value="XCH10516.1"/>
    <property type="molecule type" value="Genomic_DNA"/>
</dbReference>
<proteinExistence type="predicted"/>
<dbReference type="PANTHER" id="PTHR30160:SF1">
    <property type="entry name" value="LIPOPOLYSACCHARIDE 1,2-N-ACETYLGLUCOSAMINETRANSFERASE-RELATED"/>
    <property type="match status" value="1"/>
</dbReference>
<name>A0AAU8ELJ8_9MICC</name>
<dbReference type="RefSeq" id="WP_353711090.1">
    <property type="nucleotide sequence ID" value="NZ_CP159279.1"/>
</dbReference>
<dbReference type="Gene3D" id="3.40.50.2000">
    <property type="entry name" value="Glycogen Phosphorylase B"/>
    <property type="match status" value="2"/>
</dbReference>
<sequence length="419" mass="43810">MELINADFGGARITGHGIGPVLEEFGGVSRIAVLRGGGLGDLMYALPAVAALKAAYPGASVTLLCTPVQAELLSQTVGPVDETVILPFAEGVRPGPEDPHEVERFFAGMRARNFDLAVQVHGGGRYSNPFLLRLGARHTVGTRTPDAAPLERTVPYVYYQHEPLRALEVAGFAGAPPRELEARLQALPEFIQRLGQALPLGNGGLAKGGSGRGDGGPGHGRVLVIHPGATDPRRRWPAERFAAVARRAADDGFRVYVVGDSSEKELAETVVELALEQAGTGQAGTGQPAAGHVAEARPAVESLAGNLSLGELAALLAGSAVVVANDSGPRHLAQALGTSTVGIYWAGNAINAAPLGRSKHRVRLGWVTRCPVCGVDVTQVGWTAPRCPHDESTVKAVEPSEVYEDVLQLTAMSPLPHGR</sequence>
<organism evidence="3">
    <name type="scientific">Arthrobacter sp. K5</name>
    <dbReference type="NCBI Taxonomy" id="2839623"/>
    <lineage>
        <taxon>Bacteria</taxon>
        <taxon>Bacillati</taxon>
        <taxon>Actinomycetota</taxon>
        <taxon>Actinomycetes</taxon>
        <taxon>Micrococcales</taxon>
        <taxon>Micrococcaceae</taxon>
        <taxon>Arthrobacter</taxon>
    </lineage>
</organism>
<keyword evidence="2 3" id="KW-0808">Transferase</keyword>
<accession>A0AAU8ELJ8</accession>
<dbReference type="Pfam" id="PF01075">
    <property type="entry name" value="Glyco_transf_9"/>
    <property type="match status" value="1"/>
</dbReference>
<dbReference type="GO" id="GO:0005829">
    <property type="term" value="C:cytosol"/>
    <property type="evidence" value="ECO:0007669"/>
    <property type="project" value="TreeGrafter"/>
</dbReference>
<evidence type="ECO:0000256" key="1">
    <source>
        <dbReference type="ARBA" id="ARBA00022676"/>
    </source>
</evidence>
<dbReference type="InterPro" id="IPR002201">
    <property type="entry name" value="Glyco_trans_9"/>
</dbReference>
<gene>
    <name evidence="3" type="ORF">ABRP34_16995</name>
</gene>